<comment type="caution">
    <text evidence="3">The sequence shown here is derived from an EMBL/GenBank/DDBJ whole genome shotgun (WGS) entry which is preliminary data.</text>
</comment>
<keyword evidence="4" id="KW-1185">Reference proteome</keyword>
<dbReference type="Proteomes" id="UP001161391">
    <property type="component" value="Unassembled WGS sequence"/>
</dbReference>
<dbReference type="PANTHER" id="PTHR43658">
    <property type="entry name" value="SHORT-CHAIN DEHYDROGENASE/REDUCTASE"/>
    <property type="match status" value="1"/>
</dbReference>
<dbReference type="InterPro" id="IPR036291">
    <property type="entry name" value="NAD(P)-bd_dom_sf"/>
</dbReference>
<dbReference type="PRINTS" id="PR00081">
    <property type="entry name" value="GDHRDH"/>
</dbReference>
<evidence type="ECO:0000256" key="2">
    <source>
        <dbReference type="RuleBase" id="RU000363"/>
    </source>
</evidence>
<dbReference type="PANTHER" id="PTHR43658:SF8">
    <property type="entry name" value="17-BETA-HYDROXYSTEROID DEHYDROGENASE 14-RELATED"/>
    <property type="match status" value="1"/>
</dbReference>
<dbReference type="InterPro" id="IPR002347">
    <property type="entry name" value="SDR_fam"/>
</dbReference>
<dbReference type="InterPro" id="IPR020904">
    <property type="entry name" value="Sc_DH/Rdtase_CS"/>
</dbReference>
<sequence length="258" mass="28048">MELKGKTALVTGGASGLGEATVRRFHRQGVNVAILDMNDKRGDALAKELGDRARYFNGNVTNEERVAEIIEDTAKTFGGLHICNNYAGIGSAHKTYDKKRDAPHPLDTFKRVLDVNLIGTFNVARLAAQQMSRQEPVTDDGQRGVIINTASVAGYEGQIGQVAYSASKGGIIGMTIVIARDLAQIGVRCNTIVPGLIHTPLFDTLPDHIFEALENSVLYPNRLGKPDEIAMLAQQIVENDYINGECIRMDGGIRMTPR</sequence>
<dbReference type="Pfam" id="PF00106">
    <property type="entry name" value="adh_short"/>
    <property type="match status" value="1"/>
</dbReference>
<gene>
    <name evidence="3" type="ORF">GCM10007853_23790</name>
</gene>
<dbReference type="PRINTS" id="PR00080">
    <property type="entry name" value="SDRFAMILY"/>
</dbReference>
<accession>A0ABQ5VBT2</accession>
<keyword evidence="1" id="KW-0560">Oxidoreductase</keyword>
<protein>
    <submittedName>
        <fullName evidence="3">3-hydroxyacyl-CoA dehydrogenase</fullName>
    </submittedName>
</protein>
<evidence type="ECO:0000313" key="4">
    <source>
        <dbReference type="Proteomes" id="UP001161391"/>
    </source>
</evidence>
<dbReference type="Gene3D" id="3.40.50.720">
    <property type="entry name" value="NAD(P)-binding Rossmann-like Domain"/>
    <property type="match status" value="1"/>
</dbReference>
<comment type="similarity">
    <text evidence="2">Belongs to the short-chain dehydrogenases/reductases (SDR) family.</text>
</comment>
<evidence type="ECO:0000313" key="3">
    <source>
        <dbReference type="EMBL" id="GLQ24505.1"/>
    </source>
</evidence>
<dbReference type="RefSeq" id="WP_284390972.1">
    <property type="nucleotide sequence ID" value="NZ_BSNK01000002.1"/>
</dbReference>
<dbReference type="SUPFAM" id="SSF51735">
    <property type="entry name" value="NAD(P)-binding Rossmann-fold domains"/>
    <property type="match status" value="1"/>
</dbReference>
<reference evidence="3" key="1">
    <citation type="journal article" date="2014" name="Int. J. Syst. Evol. Microbiol.">
        <title>Complete genome of a new Firmicutes species belonging to the dominant human colonic microbiota ('Ruminococcus bicirculans') reveals two chromosomes and a selective capacity to utilize plant glucans.</title>
        <authorList>
            <consortium name="NISC Comparative Sequencing Program"/>
            <person name="Wegmann U."/>
            <person name="Louis P."/>
            <person name="Goesmann A."/>
            <person name="Henrissat B."/>
            <person name="Duncan S.H."/>
            <person name="Flint H.J."/>
        </authorList>
    </citation>
    <scope>NUCLEOTIDE SEQUENCE</scope>
    <source>
        <strain evidence="3">NBRC 108219</strain>
    </source>
</reference>
<dbReference type="PROSITE" id="PS00061">
    <property type="entry name" value="ADH_SHORT"/>
    <property type="match status" value="1"/>
</dbReference>
<dbReference type="EMBL" id="BSNK01000002">
    <property type="protein sequence ID" value="GLQ24505.1"/>
    <property type="molecule type" value="Genomic_DNA"/>
</dbReference>
<evidence type="ECO:0000256" key="1">
    <source>
        <dbReference type="ARBA" id="ARBA00023002"/>
    </source>
</evidence>
<name>A0ABQ5VBT2_9PROT</name>
<reference evidence="3" key="2">
    <citation type="submission" date="2023-01" db="EMBL/GenBank/DDBJ databases">
        <title>Draft genome sequence of Algimonas ampicilliniresistens strain NBRC 108219.</title>
        <authorList>
            <person name="Sun Q."/>
            <person name="Mori K."/>
        </authorList>
    </citation>
    <scope>NUCLEOTIDE SEQUENCE</scope>
    <source>
        <strain evidence="3">NBRC 108219</strain>
    </source>
</reference>
<proteinExistence type="inferred from homology"/>
<organism evidence="3 4">
    <name type="scientific">Algimonas ampicilliniresistens</name>
    <dbReference type="NCBI Taxonomy" id="1298735"/>
    <lineage>
        <taxon>Bacteria</taxon>
        <taxon>Pseudomonadati</taxon>
        <taxon>Pseudomonadota</taxon>
        <taxon>Alphaproteobacteria</taxon>
        <taxon>Maricaulales</taxon>
        <taxon>Robiginitomaculaceae</taxon>
        <taxon>Algimonas</taxon>
    </lineage>
</organism>